<dbReference type="EC" id="2.7.13.3" evidence="2"/>
<dbReference type="CDD" id="cd00075">
    <property type="entry name" value="HATPase"/>
    <property type="match status" value="1"/>
</dbReference>
<dbReference type="InterPro" id="IPR003594">
    <property type="entry name" value="HATPase_dom"/>
</dbReference>
<gene>
    <name evidence="9" type="ORF">HBA54_21980</name>
</gene>
<keyword evidence="7" id="KW-0812">Transmembrane</keyword>
<dbReference type="Pfam" id="PF02518">
    <property type="entry name" value="HATPase_c"/>
    <property type="match status" value="1"/>
</dbReference>
<keyword evidence="3" id="KW-0808">Transferase</keyword>
<dbReference type="GO" id="GO:0004673">
    <property type="term" value="F:protein histidine kinase activity"/>
    <property type="evidence" value="ECO:0007669"/>
    <property type="project" value="UniProtKB-EC"/>
</dbReference>
<reference evidence="9" key="1">
    <citation type="submission" date="2020-03" db="EMBL/GenBank/DDBJ databases">
        <title>Genome of Pelagibius litoralis DSM 21314T.</title>
        <authorList>
            <person name="Wang G."/>
        </authorList>
    </citation>
    <scope>NUCLEOTIDE SEQUENCE</scope>
    <source>
        <strain evidence="9">DSM 21314</strain>
    </source>
</reference>
<keyword evidence="7" id="KW-0472">Membrane</keyword>
<dbReference type="PROSITE" id="PS50109">
    <property type="entry name" value="HIS_KIN"/>
    <property type="match status" value="1"/>
</dbReference>
<dbReference type="InterPro" id="IPR004358">
    <property type="entry name" value="Sig_transdc_His_kin-like_C"/>
</dbReference>
<evidence type="ECO:0000256" key="4">
    <source>
        <dbReference type="ARBA" id="ARBA00022741"/>
    </source>
</evidence>
<keyword evidence="4" id="KW-0547">Nucleotide-binding</keyword>
<keyword evidence="7" id="KW-1133">Transmembrane helix</keyword>
<dbReference type="InterPro" id="IPR050980">
    <property type="entry name" value="2C_sensor_his_kinase"/>
</dbReference>
<evidence type="ECO:0000256" key="5">
    <source>
        <dbReference type="ARBA" id="ARBA00022777"/>
    </source>
</evidence>
<organism evidence="9 10">
    <name type="scientific">Pelagibius litoralis</name>
    <dbReference type="NCBI Taxonomy" id="374515"/>
    <lineage>
        <taxon>Bacteria</taxon>
        <taxon>Pseudomonadati</taxon>
        <taxon>Pseudomonadota</taxon>
        <taxon>Alphaproteobacteria</taxon>
        <taxon>Rhodospirillales</taxon>
        <taxon>Rhodovibrionaceae</taxon>
        <taxon>Pelagibius</taxon>
    </lineage>
</organism>
<keyword evidence="5 9" id="KW-0418">Kinase</keyword>
<dbReference type="InterPro" id="IPR036890">
    <property type="entry name" value="HATPase_C_sf"/>
</dbReference>
<evidence type="ECO:0000256" key="7">
    <source>
        <dbReference type="SAM" id="Phobius"/>
    </source>
</evidence>
<dbReference type="Gene3D" id="3.30.565.10">
    <property type="entry name" value="Histidine kinase-like ATPase, C-terminal domain"/>
    <property type="match status" value="1"/>
</dbReference>
<dbReference type="AlphaFoldDB" id="A0A967F1F0"/>
<dbReference type="SUPFAM" id="SSF55874">
    <property type="entry name" value="ATPase domain of HSP90 chaperone/DNA topoisomerase II/histidine kinase"/>
    <property type="match status" value="1"/>
</dbReference>
<comment type="caution">
    <text evidence="9">The sequence shown here is derived from an EMBL/GenBank/DDBJ whole genome shotgun (WGS) entry which is preliminary data.</text>
</comment>
<dbReference type="SMART" id="SM00387">
    <property type="entry name" value="HATPase_c"/>
    <property type="match status" value="1"/>
</dbReference>
<evidence type="ECO:0000313" key="9">
    <source>
        <dbReference type="EMBL" id="NIA71273.1"/>
    </source>
</evidence>
<dbReference type="Proteomes" id="UP000761264">
    <property type="component" value="Unassembled WGS sequence"/>
</dbReference>
<evidence type="ECO:0000256" key="1">
    <source>
        <dbReference type="ARBA" id="ARBA00000085"/>
    </source>
</evidence>
<proteinExistence type="predicted"/>
<dbReference type="PANTHER" id="PTHR44936">
    <property type="entry name" value="SENSOR PROTEIN CREC"/>
    <property type="match status" value="1"/>
</dbReference>
<keyword evidence="6" id="KW-0067">ATP-binding</keyword>
<comment type="catalytic activity">
    <reaction evidence="1">
        <text>ATP + protein L-histidine = ADP + protein N-phospho-L-histidine.</text>
        <dbReference type="EC" id="2.7.13.3"/>
    </reaction>
</comment>
<keyword evidence="10" id="KW-1185">Reference proteome</keyword>
<evidence type="ECO:0000259" key="8">
    <source>
        <dbReference type="PROSITE" id="PS50109"/>
    </source>
</evidence>
<feature type="transmembrane region" description="Helical" evidence="7">
    <location>
        <begin position="175"/>
        <end position="198"/>
    </location>
</feature>
<name>A0A967F1F0_9PROT</name>
<dbReference type="RefSeq" id="WP_167228738.1">
    <property type="nucleotide sequence ID" value="NZ_JAAQPH010000020.1"/>
</dbReference>
<feature type="domain" description="Histidine kinase" evidence="8">
    <location>
        <begin position="265"/>
        <end position="469"/>
    </location>
</feature>
<evidence type="ECO:0000256" key="2">
    <source>
        <dbReference type="ARBA" id="ARBA00012438"/>
    </source>
</evidence>
<dbReference type="GO" id="GO:0005524">
    <property type="term" value="F:ATP binding"/>
    <property type="evidence" value="ECO:0007669"/>
    <property type="project" value="UniProtKB-KW"/>
</dbReference>
<dbReference type="EMBL" id="JAAQPH010000020">
    <property type="protein sequence ID" value="NIA71273.1"/>
    <property type="molecule type" value="Genomic_DNA"/>
</dbReference>
<accession>A0A967F1F0</accession>
<evidence type="ECO:0000256" key="6">
    <source>
        <dbReference type="ARBA" id="ARBA00022840"/>
    </source>
</evidence>
<dbReference type="InterPro" id="IPR005467">
    <property type="entry name" value="His_kinase_dom"/>
</dbReference>
<evidence type="ECO:0000313" key="10">
    <source>
        <dbReference type="Proteomes" id="UP000761264"/>
    </source>
</evidence>
<feature type="transmembrane region" description="Helical" evidence="7">
    <location>
        <begin position="20"/>
        <end position="41"/>
    </location>
</feature>
<protein>
    <recommendedName>
        <fullName evidence="2">histidine kinase</fullName>
        <ecNumber evidence="2">2.7.13.3</ecNumber>
    </recommendedName>
</protein>
<dbReference type="Gene3D" id="1.10.287.130">
    <property type="match status" value="1"/>
</dbReference>
<dbReference type="PRINTS" id="PR00344">
    <property type="entry name" value="BCTRLSENSOR"/>
</dbReference>
<dbReference type="PANTHER" id="PTHR44936:SF10">
    <property type="entry name" value="SENSOR PROTEIN RSTB"/>
    <property type="match status" value="1"/>
</dbReference>
<evidence type="ECO:0000256" key="3">
    <source>
        <dbReference type="ARBA" id="ARBA00022679"/>
    </source>
</evidence>
<sequence length="480" mass="52137">MLGHKAPGNSLRLPPLIKSLSAKLLLLTIVFVMIAEVLIYAPSIGRMRLVYLQERLAAAHLSILALEATPDNMVSKDLEAELLQHVGAYMVALKKPDQGKLMLMVEGPEAIDATYDLSQASFFGLIRDAVVALAAQENRLLRIIGPSPKDPAVEVEVVLDEAPMRRDMLDFSYRILNLSLVISIFTAALVYLSLHLLMVRPMRRITASMAAFRENPEVAAGGLTSTERSDEIGIAQRELVTMQEGLRAALLQKTRLAALGAAVTKVNHDLRNILATASLISDRLARSGDPAVRSMAPTLVGAIDRALHLCAQTLQFTREGPAHLDLNRFDLRDLMTEVREGLAGVGVGRAGWLNEVERGFSIEADREQLYRVFSNLGRNALEAGATEVRIAARPVRDYLVIDVEDNGPGMPEEAKPHLFKPFTGSTREGGSGLGLSIAHDIMRAHGGDVRMEQSNGEGTLFRLVLPVAQSSAQPAAKKAS</sequence>